<feature type="non-terminal residue" evidence="1">
    <location>
        <position position="242"/>
    </location>
</feature>
<dbReference type="AlphaFoldDB" id="A0A382KPD6"/>
<name>A0A382KPD6_9ZZZZ</name>
<accession>A0A382KPD6</accession>
<reference evidence="1" key="1">
    <citation type="submission" date="2018-05" db="EMBL/GenBank/DDBJ databases">
        <authorList>
            <person name="Lanie J.A."/>
            <person name="Ng W.-L."/>
            <person name="Kazmierczak K.M."/>
            <person name="Andrzejewski T.M."/>
            <person name="Davidsen T.M."/>
            <person name="Wayne K.J."/>
            <person name="Tettelin H."/>
            <person name="Glass J.I."/>
            <person name="Rusch D."/>
            <person name="Podicherti R."/>
            <person name="Tsui H.-C.T."/>
            <person name="Winkler M.E."/>
        </authorList>
    </citation>
    <scope>NUCLEOTIDE SEQUENCE</scope>
</reference>
<proteinExistence type="predicted"/>
<protein>
    <recommendedName>
        <fullName evidence="2">Class I SAM-dependent methyltransferase</fullName>
    </recommendedName>
</protein>
<dbReference type="Gene3D" id="3.40.50.150">
    <property type="entry name" value="Vaccinia Virus protein VP39"/>
    <property type="match status" value="1"/>
</dbReference>
<dbReference type="EMBL" id="UINC01081506">
    <property type="protein sequence ID" value="SVC25425.1"/>
    <property type="molecule type" value="Genomic_DNA"/>
</dbReference>
<gene>
    <name evidence="1" type="ORF">METZ01_LOCUS278279</name>
</gene>
<dbReference type="SUPFAM" id="SSF53335">
    <property type="entry name" value="S-adenosyl-L-methionine-dependent methyltransferases"/>
    <property type="match status" value="1"/>
</dbReference>
<evidence type="ECO:0000313" key="1">
    <source>
        <dbReference type="EMBL" id="SVC25425.1"/>
    </source>
</evidence>
<dbReference type="InterPro" id="IPR029063">
    <property type="entry name" value="SAM-dependent_MTases_sf"/>
</dbReference>
<evidence type="ECO:0008006" key="2">
    <source>
        <dbReference type="Google" id="ProtNLM"/>
    </source>
</evidence>
<organism evidence="1">
    <name type="scientific">marine metagenome</name>
    <dbReference type="NCBI Taxonomy" id="408172"/>
    <lineage>
        <taxon>unclassified sequences</taxon>
        <taxon>metagenomes</taxon>
        <taxon>ecological metagenomes</taxon>
    </lineage>
</organism>
<sequence>MTISVVNDEIFDEINGELRTAILGCECCAFPLVDGIPVFLANDCTREALHALDANDIGRARQILLGLDGTSARAVSALTDGDREPTYRELLGIISDDAEADYFLHRFSDPTYRSADAIIRALTTHHNYNSGTAVLDLCGGSGHLTRSLLARPRPGESVLADLYYWKLWIATRTTAIDCTAICCDASAPLPFTSRIFSTVVLSDAFPYIWHKRLCADEMTRIGTDDAIIVMPHLHNTLGENVS</sequence>